<proteinExistence type="predicted"/>
<evidence type="ECO:0000256" key="1">
    <source>
        <dbReference type="SAM" id="Phobius"/>
    </source>
</evidence>
<keyword evidence="3" id="KW-1185">Reference proteome</keyword>
<evidence type="ECO:0000313" key="3">
    <source>
        <dbReference type="Proteomes" id="UP000267630"/>
    </source>
</evidence>
<keyword evidence="1" id="KW-0472">Membrane</keyword>
<accession>A0A7Z8Z4E8</accession>
<evidence type="ECO:0000313" key="2">
    <source>
        <dbReference type="EMBL" id="VED42715.1"/>
    </source>
</evidence>
<dbReference type="EMBL" id="LR134252">
    <property type="protein sequence ID" value="VED42715.1"/>
    <property type="molecule type" value="Genomic_DNA"/>
</dbReference>
<feature type="transmembrane region" description="Helical" evidence="1">
    <location>
        <begin position="47"/>
        <end position="67"/>
    </location>
</feature>
<reference evidence="2 3" key="1">
    <citation type="submission" date="2018-12" db="EMBL/GenBank/DDBJ databases">
        <authorList>
            <consortium name="Pathogen Informatics"/>
        </authorList>
    </citation>
    <scope>NUCLEOTIDE SEQUENCE [LARGE SCALE GENOMIC DNA]</scope>
    <source>
        <strain evidence="2 3">NCTC9997</strain>
        <plasmid evidence="2 3">2</plasmid>
    </source>
</reference>
<protein>
    <submittedName>
        <fullName evidence="2">Uncharacterized protein</fullName>
    </submittedName>
</protein>
<geneLocation type="plasmid" evidence="2 3">
    <name>2</name>
</geneLocation>
<keyword evidence="1" id="KW-1133">Transmembrane helix</keyword>
<organism evidence="2 3">
    <name type="scientific">Raoultella terrigena</name>
    <name type="common">Klebsiella terrigena</name>
    <dbReference type="NCBI Taxonomy" id="577"/>
    <lineage>
        <taxon>Bacteria</taxon>
        <taxon>Pseudomonadati</taxon>
        <taxon>Pseudomonadota</taxon>
        <taxon>Gammaproteobacteria</taxon>
        <taxon>Enterobacterales</taxon>
        <taxon>Enterobacteriaceae</taxon>
        <taxon>Klebsiella/Raoultella group</taxon>
        <taxon>Raoultella</taxon>
    </lineage>
</organism>
<gene>
    <name evidence="2" type="ORF">NCTC9997_00079</name>
</gene>
<sequence length="134" mass="15248">MRAYYLEGNNIAWLNGVCLLLILIGVVGALAMFVIPEKINLRVNRGNTFIFSVLITLAAFAMLIVFFSSSFTMDELEAGRHWKNDCKLLEVNIQTGSSPTSVNKLDCVGIIINVPRLQYDEYIRQWELYKVKNK</sequence>
<dbReference type="AlphaFoldDB" id="A0A7Z8Z4E8"/>
<keyword evidence="2" id="KW-0614">Plasmid</keyword>
<feature type="transmembrane region" description="Helical" evidence="1">
    <location>
        <begin position="12"/>
        <end position="35"/>
    </location>
</feature>
<dbReference type="Proteomes" id="UP000267630">
    <property type="component" value="Plasmid 2"/>
</dbReference>
<keyword evidence="1" id="KW-0812">Transmembrane</keyword>
<name>A0A7Z8Z4E8_RAOTE</name>